<dbReference type="EMBL" id="JH717950">
    <property type="protein sequence ID" value="EWZ27861.1"/>
    <property type="molecule type" value="Genomic_DNA"/>
</dbReference>
<dbReference type="VEuPathDB" id="FungiDB:FOZG_18421"/>
<dbReference type="Proteomes" id="UP000030766">
    <property type="component" value="Unassembled WGS sequence"/>
</dbReference>
<gene>
    <name evidence="1" type="ORF">FOZG_18421</name>
</gene>
<dbReference type="HOGENOM" id="CLU_003093_5_0_1"/>
<proteinExistence type="predicted"/>
<organism evidence="1">
    <name type="scientific">Fusarium oxysporum Fo47</name>
    <dbReference type="NCBI Taxonomy" id="660027"/>
    <lineage>
        <taxon>Eukaryota</taxon>
        <taxon>Fungi</taxon>
        <taxon>Dikarya</taxon>
        <taxon>Ascomycota</taxon>
        <taxon>Pezizomycotina</taxon>
        <taxon>Sordariomycetes</taxon>
        <taxon>Hypocreomycetidae</taxon>
        <taxon>Hypocreales</taxon>
        <taxon>Nectriaceae</taxon>
        <taxon>Fusarium</taxon>
        <taxon>Fusarium oxysporum species complex</taxon>
    </lineage>
</organism>
<dbReference type="AlphaFoldDB" id="W9J7P5"/>
<evidence type="ECO:0000313" key="1">
    <source>
        <dbReference type="EMBL" id="EWZ27861.1"/>
    </source>
</evidence>
<accession>W9J7P5</accession>
<dbReference type="InterPro" id="IPR022698">
    <property type="entry name" value="OrsD"/>
</dbReference>
<protein>
    <submittedName>
        <fullName evidence="1">Uncharacterized protein</fullName>
    </submittedName>
</protein>
<dbReference type="Pfam" id="PF12013">
    <property type="entry name" value="OrsD"/>
    <property type="match status" value="1"/>
</dbReference>
<sequence length="222" mass="24864">MPTSLYPLLDTLQLFYDTKACLLICTQESCKFALSNGPSQVVAHLRDKHNVPTEARKGLHRLLKSLSPTLLDPNKAPLPADGSARHDKLQVYEGFACLDCPFRTISIQLMRRHQSSPPEDCSSGVSHTRAVCRRDLDQQFECVYLQTWTTGSTRKYWIIKQGGSIVRQVDSSAVQAHLRSVLTREFNRGKLPNEMTAAPPVAPADTTAFALQTPWLERTGWD</sequence>
<reference evidence="1" key="1">
    <citation type="submission" date="2011-06" db="EMBL/GenBank/DDBJ databases">
        <title>The Genome Sequence of Fusarium oxysporum Fo47.</title>
        <authorList>
            <consortium name="The Broad Institute Genome Sequencing Platform"/>
            <person name="Ma L.-J."/>
            <person name="Gale L.R."/>
            <person name="Schwartz D.C."/>
            <person name="Zhou S."/>
            <person name="Corby-Kistler H."/>
            <person name="Young S.K."/>
            <person name="Zeng Q."/>
            <person name="Gargeya S."/>
            <person name="Fitzgerald M."/>
            <person name="Haas B."/>
            <person name="Abouelleil A."/>
            <person name="Alvarado L."/>
            <person name="Arachchi H.M."/>
            <person name="Berlin A."/>
            <person name="Brown A."/>
            <person name="Chapman S.B."/>
            <person name="Chen Z."/>
            <person name="Dunbar C."/>
            <person name="Freedman E."/>
            <person name="Gearin G."/>
            <person name="Gellesch M."/>
            <person name="Goldberg J."/>
            <person name="Griggs A."/>
            <person name="Gujja S."/>
            <person name="Heiman D."/>
            <person name="Howarth C."/>
            <person name="Larson L."/>
            <person name="Lui A."/>
            <person name="MacDonald P.J.P."/>
            <person name="Mehta T."/>
            <person name="Montmayeur A."/>
            <person name="Murphy C."/>
            <person name="Neiman D."/>
            <person name="Pearson M."/>
            <person name="Priest M."/>
            <person name="Roberts A."/>
            <person name="Saif S."/>
            <person name="Shea T."/>
            <person name="Shenoy N."/>
            <person name="Sisk P."/>
            <person name="Stolte C."/>
            <person name="Sykes S."/>
            <person name="Wortman J."/>
            <person name="Nusbaum C."/>
            <person name="Birren B."/>
        </authorList>
    </citation>
    <scope>NUCLEOTIDE SEQUENCE [LARGE SCALE GENOMIC DNA]</scope>
    <source>
        <strain evidence="1">Fo47</strain>
    </source>
</reference>
<reference evidence="1" key="2">
    <citation type="submission" date="2012-06" db="EMBL/GenBank/DDBJ databases">
        <title>Annotation of the Genome Sequence of Fusarium oxysporum Fo47.</title>
        <authorList>
            <consortium name="The Broad Institute Genomics Platform"/>
            <person name="Ma L.-J."/>
            <person name="Corby-Kistler H."/>
            <person name="Broz K."/>
            <person name="Gale L.R."/>
            <person name="Jonkers W."/>
            <person name="O'Donnell K."/>
            <person name="Ploetz R."/>
            <person name="Steinberg C."/>
            <person name="Schwartz D.C."/>
            <person name="VanEtten H."/>
            <person name="Zhou S."/>
            <person name="Young S.K."/>
            <person name="Zeng Q."/>
            <person name="Gargeya S."/>
            <person name="Fitzgerald M."/>
            <person name="Abouelleil A."/>
            <person name="Alvarado L."/>
            <person name="Chapman S.B."/>
            <person name="Gainer-Dewar J."/>
            <person name="Goldberg J."/>
            <person name="Griggs A."/>
            <person name="Gujja S."/>
            <person name="Hansen M."/>
            <person name="Howarth C."/>
            <person name="Imamovic A."/>
            <person name="Ireland A."/>
            <person name="Larimer J."/>
            <person name="McCowan C."/>
            <person name="Murphy C."/>
            <person name="Pearson M."/>
            <person name="Poon T.W."/>
            <person name="Priest M."/>
            <person name="Roberts A."/>
            <person name="Saif S."/>
            <person name="Shea T."/>
            <person name="Sykes S."/>
            <person name="Wortman J."/>
            <person name="Nusbaum C."/>
            <person name="Birren B."/>
        </authorList>
    </citation>
    <scope>NUCLEOTIDE SEQUENCE</scope>
    <source>
        <strain evidence="1">Fo47</strain>
    </source>
</reference>
<name>W9J7P5_FUSOX</name>